<dbReference type="HOGENOM" id="CLU_946643_0_0_1"/>
<evidence type="ECO:0000313" key="2">
    <source>
        <dbReference type="Proteomes" id="UP000016930"/>
    </source>
</evidence>
<keyword evidence="2" id="KW-1185">Reference proteome</keyword>
<protein>
    <recommendedName>
        <fullName evidence="3">F-box domain-containing protein</fullName>
    </recommendedName>
</protein>
<evidence type="ECO:0008006" key="3">
    <source>
        <dbReference type="Google" id="ProtNLM"/>
    </source>
</evidence>
<proteinExistence type="predicted"/>
<accession>M2P8P7</accession>
<name>M2P8P7_CERS8</name>
<organism evidence="1 2">
    <name type="scientific">Ceriporiopsis subvermispora (strain B)</name>
    <name type="common">White-rot fungus</name>
    <name type="synonym">Gelatoporia subvermispora</name>
    <dbReference type="NCBI Taxonomy" id="914234"/>
    <lineage>
        <taxon>Eukaryota</taxon>
        <taxon>Fungi</taxon>
        <taxon>Dikarya</taxon>
        <taxon>Basidiomycota</taxon>
        <taxon>Agaricomycotina</taxon>
        <taxon>Agaricomycetes</taxon>
        <taxon>Polyporales</taxon>
        <taxon>Gelatoporiaceae</taxon>
        <taxon>Gelatoporia</taxon>
    </lineage>
</organism>
<dbReference type="EMBL" id="KB445815">
    <property type="protein sequence ID" value="EMD31774.1"/>
    <property type="molecule type" value="Genomic_DNA"/>
</dbReference>
<gene>
    <name evidence="1" type="ORF">CERSUDRAFT_100004</name>
</gene>
<dbReference type="Proteomes" id="UP000016930">
    <property type="component" value="Unassembled WGS sequence"/>
</dbReference>
<sequence length="294" mass="32556">MDIALSPLVSEASFYTNADDLHSTVRQATKSGNYIFPALQALQLHVDRIFILPAVLSAIHSSSLTTLSLHFEDCDTTLDKIFGTLGCSSAQHSLKTLALDALGIMDDPQVPTVTCKTLKDVARLKALQNLWLWIPKIMLDEKELPATLFTFPEGLSDLYIYTCQSDGLPLDALQHFASCCPQVKLLGLTLNAQPVLSHLPQNWLSASRLEYLNLENAPVVRPGETGKYLSALFPRMGLVQLERLSGSPTREERLQICRAMEEAAGGDMIVDGDMKSCSTPSDREARYWNVFEWV</sequence>
<dbReference type="SUPFAM" id="SSF52047">
    <property type="entry name" value="RNI-like"/>
    <property type="match status" value="1"/>
</dbReference>
<dbReference type="Gene3D" id="3.80.10.10">
    <property type="entry name" value="Ribonuclease Inhibitor"/>
    <property type="match status" value="1"/>
</dbReference>
<evidence type="ECO:0000313" key="1">
    <source>
        <dbReference type="EMBL" id="EMD31774.1"/>
    </source>
</evidence>
<reference evidence="1 2" key="1">
    <citation type="journal article" date="2012" name="Proc. Natl. Acad. Sci. U.S.A.">
        <title>Comparative genomics of Ceriporiopsis subvermispora and Phanerochaete chrysosporium provide insight into selective ligninolysis.</title>
        <authorList>
            <person name="Fernandez-Fueyo E."/>
            <person name="Ruiz-Duenas F.J."/>
            <person name="Ferreira P."/>
            <person name="Floudas D."/>
            <person name="Hibbett D.S."/>
            <person name="Canessa P."/>
            <person name="Larrondo L.F."/>
            <person name="James T.Y."/>
            <person name="Seelenfreund D."/>
            <person name="Lobos S."/>
            <person name="Polanco R."/>
            <person name="Tello M."/>
            <person name="Honda Y."/>
            <person name="Watanabe T."/>
            <person name="Watanabe T."/>
            <person name="Ryu J.S."/>
            <person name="Kubicek C.P."/>
            <person name="Schmoll M."/>
            <person name="Gaskell J."/>
            <person name="Hammel K.E."/>
            <person name="St John F.J."/>
            <person name="Vanden Wymelenberg A."/>
            <person name="Sabat G."/>
            <person name="Splinter BonDurant S."/>
            <person name="Syed K."/>
            <person name="Yadav J.S."/>
            <person name="Doddapaneni H."/>
            <person name="Subramanian V."/>
            <person name="Lavin J.L."/>
            <person name="Oguiza J.A."/>
            <person name="Perez G."/>
            <person name="Pisabarro A.G."/>
            <person name="Ramirez L."/>
            <person name="Santoyo F."/>
            <person name="Master E."/>
            <person name="Coutinho P.M."/>
            <person name="Henrissat B."/>
            <person name="Lombard V."/>
            <person name="Magnuson J.K."/>
            <person name="Kuees U."/>
            <person name="Hori C."/>
            <person name="Igarashi K."/>
            <person name="Samejima M."/>
            <person name="Held B.W."/>
            <person name="Barry K.W."/>
            <person name="LaButti K.M."/>
            <person name="Lapidus A."/>
            <person name="Lindquist E.A."/>
            <person name="Lucas S.M."/>
            <person name="Riley R."/>
            <person name="Salamov A.A."/>
            <person name="Hoffmeister D."/>
            <person name="Schwenk D."/>
            <person name="Hadar Y."/>
            <person name="Yarden O."/>
            <person name="de Vries R.P."/>
            <person name="Wiebenga A."/>
            <person name="Stenlid J."/>
            <person name="Eastwood D."/>
            <person name="Grigoriev I.V."/>
            <person name="Berka R.M."/>
            <person name="Blanchette R.A."/>
            <person name="Kersten P."/>
            <person name="Martinez A.T."/>
            <person name="Vicuna R."/>
            <person name="Cullen D."/>
        </authorList>
    </citation>
    <scope>NUCLEOTIDE SEQUENCE [LARGE SCALE GENOMIC DNA]</scope>
    <source>
        <strain evidence="1 2">B</strain>
    </source>
</reference>
<dbReference type="InterPro" id="IPR032675">
    <property type="entry name" value="LRR_dom_sf"/>
</dbReference>
<dbReference type="AlphaFoldDB" id="M2P8P7"/>